<evidence type="ECO:0000259" key="3">
    <source>
        <dbReference type="Pfam" id="PF00582"/>
    </source>
</evidence>
<feature type="region of interest" description="Disordered" evidence="2">
    <location>
        <begin position="1"/>
        <end position="42"/>
    </location>
</feature>
<dbReference type="EMBL" id="CP023693">
    <property type="protein sequence ID" value="QEV36611.1"/>
    <property type="molecule type" value="Genomic_DNA"/>
</dbReference>
<dbReference type="InterPro" id="IPR014729">
    <property type="entry name" value="Rossmann-like_a/b/a_fold"/>
</dbReference>
<dbReference type="InterPro" id="IPR006015">
    <property type="entry name" value="Universal_stress_UspA"/>
</dbReference>
<name>A0ABX6BMX2_9ACTN</name>
<evidence type="ECO:0000256" key="2">
    <source>
        <dbReference type="SAM" id="MobiDB-lite"/>
    </source>
</evidence>
<feature type="domain" description="UspA" evidence="3">
    <location>
        <begin position="27"/>
        <end position="119"/>
    </location>
</feature>
<keyword evidence="5" id="KW-1185">Reference proteome</keyword>
<dbReference type="PRINTS" id="PR01438">
    <property type="entry name" value="UNVRSLSTRESS"/>
</dbReference>
<evidence type="ECO:0000313" key="5">
    <source>
        <dbReference type="Proteomes" id="UP000326029"/>
    </source>
</evidence>
<evidence type="ECO:0000313" key="4">
    <source>
        <dbReference type="EMBL" id="QEV36611.1"/>
    </source>
</evidence>
<feature type="compositionally biased region" description="Basic and acidic residues" evidence="2">
    <location>
        <begin position="17"/>
        <end position="40"/>
    </location>
</feature>
<dbReference type="Proteomes" id="UP000326029">
    <property type="component" value="Chromosome"/>
</dbReference>
<organism evidence="4 5">
    <name type="scientific">Streptomyces cinereoruber</name>
    <dbReference type="NCBI Taxonomy" id="67260"/>
    <lineage>
        <taxon>Bacteria</taxon>
        <taxon>Bacillati</taxon>
        <taxon>Actinomycetota</taxon>
        <taxon>Actinomycetes</taxon>
        <taxon>Kitasatosporales</taxon>
        <taxon>Streptomycetaceae</taxon>
        <taxon>Streptomyces</taxon>
    </lineage>
</organism>
<proteinExistence type="inferred from homology"/>
<dbReference type="Gene3D" id="3.40.50.620">
    <property type="entry name" value="HUPs"/>
    <property type="match status" value="1"/>
</dbReference>
<dbReference type="Pfam" id="PF00582">
    <property type="entry name" value="Usp"/>
    <property type="match status" value="1"/>
</dbReference>
<reference evidence="4 5" key="1">
    <citation type="submission" date="2017-09" db="EMBL/GenBank/DDBJ databases">
        <authorList>
            <person name="Lee N."/>
            <person name="Cho B.-K."/>
        </authorList>
    </citation>
    <scope>NUCLEOTIDE SEQUENCE [LARGE SCALE GENOMIC DNA]</scope>
    <source>
        <strain evidence="4 5">ATCC 19740</strain>
    </source>
</reference>
<protein>
    <recommendedName>
        <fullName evidence="3">UspA domain-containing protein</fullName>
    </recommendedName>
</protein>
<comment type="similarity">
    <text evidence="1">Belongs to the universal stress protein A family.</text>
</comment>
<evidence type="ECO:0000256" key="1">
    <source>
        <dbReference type="ARBA" id="ARBA00008791"/>
    </source>
</evidence>
<dbReference type="SUPFAM" id="SSF52402">
    <property type="entry name" value="Adenine nucleotide alpha hydrolases-like"/>
    <property type="match status" value="1"/>
</dbReference>
<dbReference type="InterPro" id="IPR006016">
    <property type="entry name" value="UspA"/>
</dbReference>
<gene>
    <name evidence="4" type="ORF">CP977_03260</name>
</gene>
<accession>A0ABX6BMX2</accession>
<sequence length="131" mass="13729">MEAGHDGPVRNAGAARPHQDDGHLDPARDRHADRSDEGLAGRRRLLAESVAGRAGRHPEVEVVEEVVGGHPVEQLALASRSALALVVGRRGRGGYPGMRLGSTLHGLLRHAECPVVTVPGPPVDRSRTAGG</sequence>